<dbReference type="Pfam" id="PF11127">
    <property type="entry name" value="YgaP-like_TM"/>
    <property type="match status" value="1"/>
</dbReference>
<evidence type="ECO:0000313" key="3">
    <source>
        <dbReference type="EMBL" id="TYK33245.1"/>
    </source>
</evidence>
<feature type="transmembrane region" description="Helical" evidence="1">
    <location>
        <begin position="5"/>
        <end position="25"/>
    </location>
</feature>
<evidence type="ECO:0000256" key="1">
    <source>
        <dbReference type="SAM" id="Phobius"/>
    </source>
</evidence>
<keyword evidence="1" id="KW-1133">Transmembrane helix</keyword>
<dbReference type="Proteomes" id="UP000324383">
    <property type="component" value="Unassembled WGS sequence"/>
</dbReference>
<accession>A0A5D3F8N0</accession>
<dbReference type="EMBL" id="VKLW01000018">
    <property type="protein sequence ID" value="TYK33245.1"/>
    <property type="molecule type" value="Genomic_DNA"/>
</dbReference>
<organism evidence="3 4">
    <name type="scientific">Bacteroides pyogenes</name>
    <dbReference type="NCBI Taxonomy" id="310300"/>
    <lineage>
        <taxon>Bacteria</taxon>
        <taxon>Pseudomonadati</taxon>
        <taxon>Bacteroidota</taxon>
        <taxon>Bacteroidia</taxon>
        <taxon>Bacteroidales</taxon>
        <taxon>Bacteroidaceae</taxon>
        <taxon>Bacteroides</taxon>
    </lineage>
</organism>
<name>A0A5D3F8N0_9BACE</name>
<dbReference type="Gene3D" id="6.10.140.1340">
    <property type="match status" value="1"/>
</dbReference>
<dbReference type="InterPro" id="IPR021309">
    <property type="entry name" value="YgaP-like_TM"/>
</dbReference>
<protein>
    <submittedName>
        <fullName evidence="3">DUF2892 domain-containing protein</fullName>
    </submittedName>
</protein>
<gene>
    <name evidence="3" type="ORF">FNJ60_09015</name>
</gene>
<keyword evidence="1" id="KW-0812">Transmembrane</keyword>
<evidence type="ECO:0000313" key="4">
    <source>
        <dbReference type="Proteomes" id="UP000324383"/>
    </source>
</evidence>
<comment type="caution">
    <text evidence="3">The sequence shown here is derived from an EMBL/GenBank/DDBJ whole genome shotgun (WGS) entry which is preliminary data.</text>
</comment>
<dbReference type="RefSeq" id="WP_148730535.1">
    <property type="nucleotide sequence ID" value="NZ_CAMBON010000064.1"/>
</dbReference>
<evidence type="ECO:0000259" key="2">
    <source>
        <dbReference type="Pfam" id="PF11127"/>
    </source>
</evidence>
<keyword evidence="4" id="KW-1185">Reference proteome</keyword>
<proteinExistence type="predicted"/>
<sequence length="61" mass="6709">MKKEYIIRLVAGSMVLAGTSLAYFVSSAWLLLPLFVGANLVQSSFTGFCPLEYFLDKSSVK</sequence>
<dbReference type="AlphaFoldDB" id="A0A5D3F8N0"/>
<keyword evidence="1" id="KW-0472">Membrane</keyword>
<reference evidence="3 4" key="1">
    <citation type="submission" date="2019-07" db="EMBL/GenBank/DDBJ databases">
        <title>Draft Genome Sequences of Bacteroides pyogenes Strains Isolated from the Uterus Holstein Dairy Cows with Metritis.</title>
        <authorList>
            <person name="Cunha F."/>
            <person name="Galvao K.N."/>
            <person name="Jeon S.J."/>
            <person name="Jeong K.C."/>
        </authorList>
    </citation>
    <scope>NUCLEOTIDE SEQUENCE [LARGE SCALE GENOMIC DNA]</scope>
    <source>
        <strain evidence="3 4">KG-31</strain>
    </source>
</reference>
<feature type="domain" description="Inner membrane protein YgaP-like transmembrane" evidence="2">
    <location>
        <begin position="4"/>
        <end position="59"/>
    </location>
</feature>